<feature type="region of interest" description="Disordered" evidence="5">
    <location>
        <begin position="1"/>
        <end position="24"/>
    </location>
</feature>
<protein>
    <submittedName>
        <fullName evidence="7">FliA/WhiG family RNA polymerase sigma factor</fullName>
    </submittedName>
</protein>
<dbReference type="InterPro" id="IPR013324">
    <property type="entry name" value="RNA_pol_sigma_r3/r4-like"/>
</dbReference>
<evidence type="ECO:0000313" key="7">
    <source>
        <dbReference type="EMBL" id="MCL6269564.1"/>
    </source>
</evidence>
<keyword evidence="2" id="KW-0731">Sigma factor</keyword>
<dbReference type="Gene3D" id="1.20.140.160">
    <property type="match status" value="1"/>
</dbReference>
<dbReference type="PANTHER" id="PTHR30385:SF7">
    <property type="entry name" value="RNA POLYMERASE SIGMA FACTOR FLIA"/>
    <property type="match status" value="1"/>
</dbReference>
<gene>
    <name evidence="7" type="ORF">M3P05_06370</name>
</gene>
<evidence type="ECO:0000256" key="2">
    <source>
        <dbReference type="ARBA" id="ARBA00023082"/>
    </source>
</evidence>
<dbReference type="PRINTS" id="PR00046">
    <property type="entry name" value="SIGMA70FCT"/>
</dbReference>
<name>A0ABT0PDX7_9GAMM</name>
<dbReference type="SUPFAM" id="SSF88946">
    <property type="entry name" value="Sigma2 domain of RNA polymerase sigma factors"/>
    <property type="match status" value="1"/>
</dbReference>
<keyword evidence="8" id="KW-1185">Reference proteome</keyword>
<dbReference type="Pfam" id="PF04545">
    <property type="entry name" value="Sigma70_r4"/>
    <property type="match status" value="1"/>
</dbReference>
<accession>A0ABT0PDX7</accession>
<sequence>MLQPSSTFHNDMPEVGTKYPASPVAKHEDWKQRVDENLSLVRRLARRTAEGIQRLDLIDDLLQAGFFGLVEASRRYNRETGKPFQAFAQPRIQGAMIDEIRKLDWRPRRVSRSAARISRHMSRVEQQLGRQPTELEVAQSLGLSLQAYQQELEGIACGQLEAFIEEPSEEFVDDSFCSVEQRFYRGELKERLASAVDRLPAGERQLLGFYYQQGLNQCEIAEVFHVTEARVSQIHKQALLRLKAYLGGQGLV</sequence>
<dbReference type="InterPro" id="IPR007624">
    <property type="entry name" value="RNA_pol_sigma70_r3"/>
</dbReference>
<dbReference type="CDD" id="cd06171">
    <property type="entry name" value="Sigma70_r4"/>
    <property type="match status" value="1"/>
</dbReference>
<keyword evidence="4" id="KW-0804">Transcription</keyword>
<evidence type="ECO:0000259" key="6">
    <source>
        <dbReference type="PROSITE" id="PS00716"/>
    </source>
</evidence>
<evidence type="ECO:0000256" key="3">
    <source>
        <dbReference type="ARBA" id="ARBA00023125"/>
    </source>
</evidence>
<dbReference type="EMBL" id="JAMFLX010000006">
    <property type="protein sequence ID" value="MCL6269564.1"/>
    <property type="molecule type" value="Genomic_DNA"/>
</dbReference>
<dbReference type="Pfam" id="PF04542">
    <property type="entry name" value="Sigma70_r2"/>
    <property type="match status" value="1"/>
</dbReference>
<dbReference type="Pfam" id="PF04539">
    <property type="entry name" value="Sigma70_r3"/>
    <property type="match status" value="1"/>
</dbReference>
<comment type="caution">
    <text evidence="7">The sequence shown here is derived from an EMBL/GenBank/DDBJ whole genome shotgun (WGS) entry which is preliminary data.</text>
</comment>
<organism evidence="7 8">
    <name type="scientific">Parendozoicomonas callyspongiae</name>
    <dbReference type="NCBI Taxonomy" id="2942213"/>
    <lineage>
        <taxon>Bacteria</taxon>
        <taxon>Pseudomonadati</taxon>
        <taxon>Pseudomonadota</taxon>
        <taxon>Gammaproteobacteria</taxon>
        <taxon>Oceanospirillales</taxon>
        <taxon>Endozoicomonadaceae</taxon>
        <taxon>Parendozoicomonas</taxon>
    </lineage>
</organism>
<dbReference type="SUPFAM" id="SSF88659">
    <property type="entry name" value="Sigma3 and sigma4 domains of RNA polymerase sigma factors"/>
    <property type="match status" value="2"/>
</dbReference>
<dbReference type="Proteomes" id="UP001203338">
    <property type="component" value="Unassembled WGS sequence"/>
</dbReference>
<dbReference type="PANTHER" id="PTHR30385">
    <property type="entry name" value="SIGMA FACTOR F FLAGELLAR"/>
    <property type="match status" value="1"/>
</dbReference>
<dbReference type="PROSITE" id="PS00716">
    <property type="entry name" value="SIGMA70_2"/>
    <property type="match status" value="1"/>
</dbReference>
<dbReference type="InterPro" id="IPR007627">
    <property type="entry name" value="RNA_pol_sigma70_r2"/>
</dbReference>
<evidence type="ECO:0000256" key="5">
    <source>
        <dbReference type="SAM" id="MobiDB-lite"/>
    </source>
</evidence>
<evidence type="ECO:0000256" key="1">
    <source>
        <dbReference type="ARBA" id="ARBA00023015"/>
    </source>
</evidence>
<proteinExistence type="predicted"/>
<dbReference type="InterPro" id="IPR014284">
    <property type="entry name" value="RNA_pol_sigma-70_dom"/>
</dbReference>
<dbReference type="NCBIfam" id="TIGR02937">
    <property type="entry name" value="sigma70-ECF"/>
    <property type="match status" value="1"/>
</dbReference>
<dbReference type="NCBIfam" id="TIGR02479">
    <property type="entry name" value="FliA_WhiG"/>
    <property type="match status" value="1"/>
</dbReference>
<dbReference type="InterPro" id="IPR012845">
    <property type="entry name" value="RNA_pol_sigma_FliA_WhiG"/>
</dbReference>
<evidence type="ECO:0000313" key="8">
    <source>
        <dbReference type="Proteomes" id="UP001203338"/>
    </source>
</evidence>
<reference evidence="7 8" key="1">
    <citation type="submission" date="2022-05" db="EMBL/GenBank/DDBJ databases">
        <authorList>
            <person name="Park J.-S."/>
        </authorList>
    </citation>
    <scope>NUCLEOTIDE SEQUENCE [LARGE SCALE GENOMIC DNA]</scope>
    <source>
        <strain evidence="7 8">2012CJ34-2</strain>
    </source>
</reference>
<evidence type="ECO:0000256" key="4">
    <source>
        <dbReference type="ARBA" id="ARBA00023163"/>
    </source>
</evidence>
<dbReference type="InterPro" id="IPR007630">
    <property type="entry name" value="RNA_pol_sigma70_r4"/>
</dbReference>
<dbReference type="Gene3D" id="1.10.1740.10">
    <property type="match status" value="1"/>
</dbReference>
<keyword evidence="1" id="KW-0805">Transcription regulation</keyword>
<dbReference type="InterPro" id="IPR013325">
    <property type="entry name" value="RNA_pol_sigma_r2"/>
</dbReference>
<keyword evidence="3" id="KW-0238">DNA-binding</keyword>
<dbReference type="InterPro" id="IPR000943">
    <property type="entry name" value="RNA_pol_sigma70"/>
</dbReference>
<dbReference type="RefSeq" id="WP_249698606.1">
    <property type="nucleotide sequence ID" value="NZ_JAMFLX010000006.1"/>
</dbReference>
<feature type="domain" description="RNA polymerase sigma-70" evidence="6">
    <location>
        <begin position="216"/>
        <end position="242"/>
    </location>
</feature>